<feature type="transmembrane region" description="Helical" evidence="10">
    <location>
        <begin position="274"/>
        <end position="295"/>
    </location>
</feature>
<feature type="transmembrane region" description="Helical" evidence="10">
    <location>
        <begin position="373"/>
        <end position="390"/>
    </location>
</feature>
<reference evidence="11" key="1">
    <citation type="submission" date="2022-03" db="EMBL/GenBank/DDBJ databases">
        <authorList>
            <person name="Legras J.-L."/>
            <person name="Devillers H."/>
            <person name="Grondin C."/>
        </authorList>
    </citation>
    <scope>NUCLEOTIDE SEQUENCE</scope>
    <source>
        <strain evidence="11">CLIB 1423</strain>
    </source>
</reference>
<evidence type="ECO:0000256" key="6">
    <source>
        <dbReference type="ARBA" id="ARBA00022692"/>
    </source>
</evidence>
<keyword evidence="7 10" id="KW-0256">Endoplasmic reticulum</keyword>
<keyword evidence="5" id="KW-0808">Transferase</keyword>
<evidence type="ECO:0000313" key="12">
    <source>
        <dbReference type="Proteomes" id="UP000837801"/>
    </source>
</evidence>
<evidence type="ECO:0000256" key="2">
    <source>
        <dbReference type="ARBA" id="ARBA00004922"/>
    </source>
</evidence>
<keyword evidence="8 10" id="KW-1133">Transmembrane helix</keyword>
<name>A0A9P0QMD0_9ASCO</name>
<accession>A0A9P0QMD0</accession>
<comment type="pathway">
    <text evidence="2">Protein modification; protein glycosylation.</text>
</comment>
<dbReference type="Pfam" id="PF03901">
    <property type="entry name" value="Glyco_transf_22"/>
    <property type="match status" value="1"/>
</dbReference>
<keyword evidence="4 10" id="KW-0328">Glycosyltransferase</keyword>
<feature type="transmembrane region" description="Helical" evidence="10">
    <location>
        <begin position="307"/>
        <end position="326"/>
    </location>
</feature>
<organism evidence="11 12">
    <name type="scientific">[Candida] railenensis</name>
    <dbReference type="NCBI Taxonomy" id="45579"/>
    <lineage>
        <taxon>Eukaryota</taxon>
        <taxon>Fungi</taxon>
        <taxon>Dikarya</taxon>
        <taxon>Ascomycota</taxon>
        <taxon>Saccharomycotina</taxon>
        <taxon>Pichiomycetes</taxon>
        <taxon>Debaryomycetaceae</taxon>
        <taxon>Kurtzmaniella</taxon>
    </lineage>
</organism>
<comment type="similarity">
    <text evidence="3 10">Belongs to the glycosyltransferase 22 family.</text>
</comment>
<dbReference type="GO" id="GO:0006487">
    <property type="term" value="P:protein N-linked glycosylation"/>
    <property type="evidence" value="ECO:0007669"/>
    <property type="project" value="TreeGrafter"/>
</dbReference>
<evidence type="ECO:0000256" key="1">
    <source>
        <dbReference type="ARBA" id="ARBA00004477"/>
    </source>
</evidence>
<feature type="transmembrane region" description="Helical" evidence="10">
    <location>
        <begin position="216"/>
        <end position="235"/>
    </location>
</feature>
<dbReference type="Proteomes" id="UP000837801">
    <property type="component" value="Unassembled WGS sequence"/>
</dbReference>
<feature type="transmembrane region" description="Helical" evidence="10">
    <location>
        <begin position="12"/>
        <end position="30"/>
    </location>
</feature>
<evidence type="ECO:0000313" key="11">
    <source>
        <dbReference type="EMBL" id="CAH2351343.1"/>
    </source>
</evidence>
<comment type="caution">
    <text evidence="11">The sequence shown here is derived from an EMBL/GenBank/DDBJ whole genome shotgun (WGS) entry which is preliminary data.</text>
</comment>
<dbReference type="PANTHER" id="PTHR22760:SF2">
    <property type="entry name" value="ALPHA-1,2-MANNOSYLTRANSFERASE ALG9"/>
    <property type="match status" value="1"/>
</dbReference>
<keyword evidence="6 10" id="KW-0812">Transmembrane</keyword>
<feature type="transmembrane region" description="Helical" evidence="10">
    <location>
        <begin position="91"/>
        <end position="110"/>
    </location>
</feature>
<dbReference type="OrthoDB" id="497541at2759"/>
<gene>
    <name evidence="11" type="ORF">CLIB1423_03S04148</name>
</gene>
<evidence type="ECO:0000256" key="8">
    <source>
        <dbReference type="ARBA" id="ARBA00022989"/>
    </source>
</evidence>
<proteinExistence type="inferred from homology"/>
<feature type="transmembrane region" description="Helical" evidence="10">
    <location>
        <begin position="177"/>
        <end position="204"/>
    </location>
</feature>
<evidence type="ECO:0000256" key="7">
    <source>
        <dbReference type="ARBA" id="ARBA00022824"/>
    </source>
</evidence>
<evidence type="ECO:0000256" key="9">
    <source>
        <dbReference type="ARBA" id="ARBA00023136"/>
    </source>
</evidence>
<protein>
    <recommendedName>
        <fullName evidence="10">Mannosyltransferase</fullName>
        <ecNumber evidence="10">2.4.1.-</ecNumber>
    </recommendedName>
</protein>
<dbReference type="EC" id="2.4.1.-" evidence="10"/>
<dbReference type="GO" id="GO:0005789">
    <property type="term" value="C:endoplasmic reticulum membrane"/>
    <property type="evidence" value="ECO:0007669"/>
    <property type="project" value="UniProtKB-SubCell"/>
</dbReference>
<dbReference type="PANTHER" id="PTHR22760">
    <property type="entry name" value="GLYCOSYLTRANSFERASE"/>
    <property type="match status" value="1"/>
</dbReference>
<comment type="subcellular location">
    <subcellularLocation>
        <location evidence="1 10">Endoplasmic reticulum membrane</location>
        <topology evidence="1 10">Multi-pass membrane protein</topology>
    </subcellularLocation>
</comment>
<feature type="transmembrane region" description="Helical" evidence="10">
    <location>
        <begin position="148"/>
        <end position="165"/>
    </location>
</feature>
<dbReference type="AlphaFoldDB" id="A0A9P0QMD0"/>
<evidence type="ECO:0000256" key="10">
    <source>
        <dbReference type="RuleBase" id="RU363075"/>
    </source>
</evidence>
<keyword evidence="12" id="KW-1185">Reference proteome</keyword>
<evidence type="ECO:0000256" key="5">
    <source>
        <dbReference type="ARBA" id="ARBA00022679"/>
    </source>
</evidence>
<evidence type="ECO:0000256" key="4">
    <source>
        <dbReference type="ARBA" id="ARBA00022676"/>
    </source>
</evidence>
<dbReference type="EMBL" id="CAKXYY010000003">
    <property type="protein sequence ID" value="CAH2351343.1"/>
    <property type="molecule type" value="Genomic_DNA"/>
</dbReference>
<dbReference type="GO" id="GO:0000026">
    <property type="term" value="F:alpha-1,2-mannosyltransferase activity"/>
    <property type="evidence" value="ECO:0007669"/>
    <property type="project" value="TreeGrafter"/>
</dbReference>
<feature type="transmembrane region" description="Helical" evidence="10">
    <location>
        <begin position="332"/>
        <end position="352"/>
    </location>
</feature>
<evidence type="ECO:0000256" key="3">
    <source>
        <dbReference type="ARBA" id="ARBA00007063"/>
    </source>
</evidence>
<dbReference type="InterPro" id="IPR005599">
    <property type="entry name" value="GPI_mannosylTrfase"/>
</dbReference>
<keyword evidence="9 10" id="KW-0472">Membrane</keyword>
<sequence>MARTPNSRLQWVLISLNWIVRSYCALYMIISDCDETFNYWEPLNLLIRGFGKQTWEYSPEYAIRSYFYLVPYYILAYPLQLMSFSSVAQFYWIRFVALCGFTAYTEFSLFTSIQKNLGSSKIANWFLFFSTIAPGMSHASVALLPSSLAMNCVTLASANVLSAMNQQPHQYRASTSVLAIAQFCVGGVIGWPFALVLAVPFGIYTVGSNILKDPSQLFKIITGSIMSLGAILAAITSIDSWFYQKLVLVPLNIVLYNVFGGEGEGPEIFGVEDFSYYVLNLLLNFNIVFILGYSGSILNPLFIGKKAFLVSTCPLLLWSLIFGSQPHKEERFLYPIYPLICLNASILISFIFTTTSNVLESIKLSNKWVSRSIQLLFGGVVGLVSILRIFNLVENYSAPLTVAEDLYRELVESGNGDANVCVGREWYHYPNSFFLSSNSRLKFVKSGFNGLLPGDFLEDEDNLSSISDVTSSIPFDMNNKNQFSDSKVTSFNQCSYYIDNTLPVDLEQGEHSIIELSKSGEVIVNDNDWELLACSKLISMDGNSSGLGKILWIPHYFRKFIAYRVEYMQYCALKKKE</sequence>